<feature type="non-terminal residue" evidence="3">
    <location>
        <position position="637"/>
    </location>
</feature>
<feature type="compositionally biased region" description="Basic and acidic residues" evidence="2">
    <location>
        <begin position="85"/>
        <end position="94"/>
    </location>
</feature>
<comment type="caution">
    <text evidence="3">The sequence shown here is derived from an EMBL/GenBank/DDBJ whole genome shotgun (WGS) entry which is preliminary data.</text>
</comment>
<organism evidence="3">
    <name type="scientific">Tanacetum cinerariifolium</name>
    <name type="common">Dalmatian daisy</name>
    <name type="synonym">Chrysanthemum cinerariifolium</name>
    <dbReference type="NCBI Taxonomy" id="118510"/>
    <lineage>
        <taxon>Eukaryota</taxon>
        <taxon>Viridiplantae</taxon>
        <taxon>Streptophyta</taxon>
        <taxon>Embryophyta</taxon>
        <taxon>Tracheophyta</taxon>
        <taxon>Spermatophyta</taxon>
        <taxon>Magnoliopsida</taxon>
        <taxon>eudicotyledons</taxon>
        <taxon>Gunneridae</taxon>
        <taxon>Pentapetalae</taxon>
        <taxon>asterids</taxon>
        <taxon>campanulids</taxon>
        <taxon>Asterales</taxon>
        <taxon>Asteraceae</taxon>
        <taxon>Asteroideae</taxon>
        <taxon>Anthemideae</taxon>
        <taxon>Anthemidinae</taxon>
        <taxon>Tanacetum</taxon>
    </lineage>
</organism>
<feature type="compositionally biased region" description="Polar residues" evidence="2">
    <location>
        <begin position="30"/>
        <end position="56"/>
    </location>
</feature>
<evidence type="ECO:0000256" key="2">
    <source>
        <dbReference type="SAM" id="MobiDB-lite"/>
    </source>
</evidence>
<dbReference type="AlphaFoldDB" id="A0A699J5X7"/>
<feature type="region of interest" description="Disordered" evidence="2">
    <location>
        <begin position="259"/>
        <end position="278"/>
    </location>
</feature>
<feature type="region of interest" description="Disordered" evidence="2">
    <location>
        <begin position="299"/>
        <end position="335"/>
    </location>
</feature>
<accession>A0A699J5X7</accession>
<feature type="region of interest" description="Disordered" evidence="2">
    <location>
        <begin position="1"/>
        <end position="98"/>
    </location>
</feature>
<sequence>MFRINPFKTSREEKDVPNKDRASVRIKPITVSQPPVFTKKVVNSNSNGLSSTGVDNTKTKRPSPRRNTKNDRVPSASTSSCNKNKGVEVEEHHRNLPLSKNKKHMSSVCIARLKFRYLSVLPYSFAVTYASATFSCIGRDVIPKSSEFSSEHYATLVVYPAPFHKYPEPFLCLGGMSRNYTLDENTYPQFLRNDDEEIDLLSFIRIVDPTKVRIGERQRDENEPKLLETTVGRVVPLLPVAPDRSFGELEASVEKLFGEGGSGEQAEQGDSAGGGHGVSIDVVVETSVEDVSLAQLKRQKKQKTKVADAGEPLHPAKKLRDDYGAPGGPTVGGKSQSSIQRLLAEAVQNVEVRGGAMPTFPFVSSSISTTLEREGEYHTKLLDGVNLYTIGAPQRFVISSDSSDHSGVNITEAEVDSIVRTSMPIITSATTTTPTADPATIAKEKLVGSFVFGADSLSAGGSHPIPGGFSDLSGSDFIVGGIRTVIEPDSNLQKVYVPQWNVTNGFCLDDGGVSHQISLSAEISMRAECHIKEKRRLKAIVEEKDQVLKARDEEIKNLKARLLFKEAKAAKAIRLRAETSQLEAAEKSLRDEVTALNERNTILEKERNALDVKVTDLQAVVVSKDCELTNSFAQLAY</sequence>
<keyword evidence="1" id="KW-0175">Coiled coil</keyword>
<feature type="compositionally biased region" description="Basic and acidic residues" evidence="2">
    <location>
        <begin position="9"/>
        <end position="23"/>
    </location>
</feature>
<evidence type="ECO:0000256" key="1">
    <source>
        <dbReference type="SAM" id="Coils"/>
    </source>
</evidence>
<reference evidence="3" key="1">
    <citation type="journal article" date="2019" name="Sci. Rep.">
        <title>Draft genome of Tanacetum cinerariifolium, the natural source of mosquito coil.</title>
        <authorList>
            <person name="Yamashiro T."/>
            <person name="Shiraishi A."/>
            <person name="Satake H."/>
            <person name="Nakayama K."/>
        </authorList>
    </citation>
    <scope>NUCLEOTIDE SEQUENCE</scope>
</reference>
<gene>
    <name evidence="3" type="ORF">Tci_586516</name>
</gene>
<protein>
    <submittedName>
        <fullName evidence="3">Transposase (Putative), gypsy type</fullName>
    </submittedName>
</protein>
<name>A0A699J5X7_TANCI</name>
<proteinExistence type="predicted"/>
<feature type="coiled-coil region" evidence="1">
    <location>
        <begin position="541"/>
        <end position="606"/>
    </location>
</feature>
<dbReference type="EMBL" id="BKCJ010375936">
    <property type="protein sequence ID" value="GFA14544.1"/>
    <property type="molecule type" value="Genomic_DNA"/>
</dbReference>
<evidence type="ECO:0000313" key="3">
    <source>
        <dbReference type="EMBL" id="GFA14544.1"/>
    </source>
</evidence>